<dbReference type="InterPro" id="IPR039844">
    <property type="entry name" value="URB1"/>
</dbReference>
<feature type="domain" description="URB1 C-terminal" evidence="3">
    <location>
        <begin position="1677"/>
        <end position="1867"/>
    </location>
</feature>
<feature type="domain" description="URB1 N-terminal" evidence="2">
    <location>
        <begin position="63"/>
        <end position="369"/>
    </location>
</feature>
<dbReference type="Gramene" id="TRITD2Bv1G045030.3">
    <property type="protein sequence ID" value="TRITD2Bv1G045030.3"/>
    <property type="gene ID" value="TRITD2Bv1G045030"/>
</dbReference>
<name>A0A9R1RIN7_TRITD</name>
<protein>
    <submittedName>
        <fullName evidence="4">Uncharacterized protein</fullName>
    </submittedName>
</protein>
<feature type="region of interest" description="Disordered" evidence="1">
    <location>
        <begin position="540"/>
        <end position="560"/>
    </location>
</feature>
<organism evidence="4 5">
    <name type="scientific">Triticum turgidum subsp. durum</name>
    <name type="common">Durum wheat</name>
    <name type="synonym">Triticum durum</name>
    <dbReference type="NCBI Taxonomy" id="4567"/>
    <lineage>
        <taxon>Eukaryota</taxon>
        <taxon>Viridiplantae</taxon>
        <taxon>Streptophyta</taxon>
        <taxon>Embryophyta</taxon>
        <taxon>Tracheophyta</taxon>
        <taxon>Spermatophyta</taxon>
        <taxon>Magnoliopsida</taxon>
        <taxon>Liliopsida</taxon>
        <taxon>Poales</taxon>
        <taxon>Poaceae</taxon>
        <taxon>BOP clade</taxon>
        <taxon>Pooideae</taxon>
        <taxon>Triticodae</taxon>
        <taxon>Triticeae</taxon>
        <taxon>Triticinae</taxon>
        <taxon>Triticum</taxon>
    </lineage>
</organism>
<evidence type="ECO:0000259" key="2">
    <source>
        <dbReference type="Pfam" id="PF11707"/>
    </source>
</evidence>
<dbReference type="GO" id="GO:0000466">
    <property type="term" value="P:maturation of 5.8S rRNA from tricistronic rRNA transcript (SSU-rRNA, 5.8S rRNA, LSU-rRNA)"/>
    <property type="evidence" value="ECO:0007669"/>
    <property type="project" value="TreeGrafter"/>
</dbReference>
<dbReference type="PANTHER" id="PTHR13500">
    <property type="entry name" value="NUCLEOLAR PRERIBOSOMAL-ASSOCIATED PROTEIN 1"/>
    <property type="match status" value="1"/>
</dbReference>
<dbReference type="PANTHER" id="PTHR13500:SF0">
    <property type="entry name" value="NUCLEOLAR PRE-RIBOSOMAL-ASSOCIATED PROTEIN 1"/>
    <property type="match status" value="1"/>
</dbReference>
<gene>
    <name evidence="4" type="ORF">TRITD_2Bv1G045030</name>
</gene>
<feature type="region of interest" description="Disordered" evidence="1">
    <location>
        <begin position="172"/>
        <end position="191"/>
    </location>
</feature>
<dbReference type="Pfam" id="PF11707">
    <property type="entry name" value="Npa1"/>
    <property type="match status" value="1"/>
</dbReference>
<sequence length="2319" mass="259741">MDTWNQSFGAPSKTRLVHILKNLHTAEVKIYSDASREFIELLDGDSGGGVLRDYVQQSPRLVELMEAWRLHREKPGMAYILSLFATVLGNPGGKSRQHAFSKKCLDAVARTILEDKDKVGDVHRELNSGEFRRQNAALDLLAAIVRRGGGLASEVAESFDFKMALVTQLAGTQKKKRGGRDGRNQKKGANFGSTRRSLVGFAMSFLEVGNPKLLRWVLQQRELYSGVLRGIGEDDAETVVYVLSTLRDNVLVEESLVPPGLRSVLFGSATLEQLSLISGNLDPGEAADLAHQVLVMVCTDPKNGLMPSSHLRGNEKRLLDLMKKLHSTESVHHKNLLLAIVSKRLSFCAAYMNEFPYNVEPRPSPSWFAAISLAADIISSAQTDSIFHSFLSHDLVSVDDEQVQVVLKCIVPHVCSRAVINRGLQHSDDLVKHGSLRLVFESVNLLCYVTEAINGVVSSVGSTSEFSSSTKGKVRMNSFPGLSCSTATDAFLVDKLNQGDQMRVKRWISLREYIQDEVRGAIPDPQVLLKLLSSASQKHQNCSQSRLERRAQVSEPPQKKQRCNANDDIIIGGIDVEWAKNVSEEQDQDLASDPATTLCEIWGLDRQDLEMKGAEVVDSVFHSKLLDVLRLYLRVMPSSFDGSFDFFRVIPPNPLDLSKDEQHSLLSLLVEYSGQHEGHWDPERVPESMHKHLQPLIDIMLHSPVKIIREQAYILVKAALASSGAFDQNFAEIDAWLVFLPGYEAKWCVRESLGVGVSNKLSHIVIPFLCDTVSLVGNNLYKYQEHMRTVISKSGQLEVYSPAFSPLVICVLQKCLRLLDSEPGAPQDIIGSFPELLDVVKTHFPSHMQFLSSVLYLQHDYLAEIATCWPDIFFCSLRQIEGNLDVDEGKCQNHSISAELTALSTFLNVTPFCALLPSVLSLVFSGPAKTGEAHALLLDALVRLIRAKLYESTISEVTFNLRVILFWSHRLLLSYTRKGSNVLEELCHVCSTLVDSIFERIRVLTANTADLNASAECFQDIVESVLHHPTIDLPRSLSNCPDLTDESAEHVEDAFTSFSKENLHLVDGFVVNLLSKLYDLLLLASNDGQSLESLFASPKVMLEKILLLFKDKFEVCMDNGNFGLLLPNFYMVRALKKFMSPVRLLELVNWMFSELESRGSSCSAAFAPAAFVCLSVADIAMELLYDYLEQTDQRSESCQLWGLEIRSSDIATIQRVYHFILHFTAKLNLESADVCLLKMLIRIHNAERSAGQNTEYTAFHMMLSTMATNTPLSILHHCMFPTSKVKAKVLWLLLEVSPIHMNFFGQMLMKVLEEDTSILQGMDYNSDSSRAHEDSSILLLPAALSYMRHHSDGHMQCAEFLEPLANFYCEMLLGDNGFPCWKSFITRSIFEENFGDFQHESVQDMMDYFSDTLLGKSITMLHYCLSLKEMPRKQRLEIVGSLCPQSSGLLDSDVNDINPDSHKGSLLQPAPGILKSADSLFTKKSEFNICIAEKRKIEIIRLLRILYDIKSRQQSNGLLNESRELSFLLLSVYGATLSETDLEIFNLMNEIESHECKTIAEMDHLWGSAAVKYREELKLDSSISEIHKTENTESKSRRRALFRENIPIDSKLCVMTVLQFCYKRSSRTSVFSLEQLRQDKFDDILKIYDPMFILCFSIHTLLMGYIEPAEFSRVGLLAITLVSISSPDEELRKLGYESLNTFKKSLEASQKSKEKWQLQLLLTYLQNGISKPWQRIPSIIAIFAAEASLTLLDSSHTQFNIISNFLMNSASVDMQSIPLFPTLLKSSSVHFKADRLWMLRLLYAGSNLADDATICKNKSVLELALAFCSSAISDSESKHLILQVLKKCVKLPVLAQHLVKNCGLLSWISSVISTQDKGLDNNSSSRIVGLALERQNELRQVPLKVLCYVGHNLPVEGRASRVKGCCEILSSFTVHEKSRSTVERYGDRNTEQEESAAFLISREGLLVLNAVILSRFITEWLQETALEQLSEISKCLYLLVEDGKLLKGDITMLSSILNVIASTMRLSMKRKIYQPHFTLSLHGIFKLCQAIDGNSRSIELKPSMELGTDVVLMNGPLPIFSEMDKSRTVMVVSWVTSNIFWLCKQKSAAEMSCEEPLNNECLLSKILRWLVASVILGRISRISPEKRGGLATSTNSPGTLQSFLNHSSETVEMVDSHVADEALVAIILYLQGHVKKKSDTLPSVVTALSLLLLDRCSEQVLADSRGQIETLCSKIHCPAESNPAWRWHYYQPWRDPALQHTATERMEVEQSCRSLLIMFSNALSAAGLPAGIPVLSVGDIEKSGLFQWERDSVVEQPHA</sequence>
<keyword evidence="5" id="KW-1185">Reference proteome</keyword>
<evidence type="ECO:0000313" key="4">
    <source>
        <dbReference type="EMBL" id="VAH42712.1"/>
    </source>
</evidence>
<accession>A0A9R1RIN7</accession>
<evidence type="ECO:0000313" key="5">
    <source>
        <dbReference type="Proteomes" id="UP000324705"/>
    </source>
</evidence>
<dbReference type="GO" id="GO:0005730">
    <property type="term" value="C:nucleolus"/>
    <property type="evidence" value="ECO:0007669"/>
    <property type="project" value="TreeGrafter"/>
</dbReference>
<dbReference type="Proteomes" id="UP000324705">
    <property type="component" value="Chromosome 2B"/>
</dbReference>
<reference evidence="4 5" key="1">
    <citation type="submission" date="2017-09" db="EMBL/GenBank/DDBJ databases">
        <authorList>
            <consortium name="International Durum Wheat Genome Sequencing Consortium (IDWGSC)"/>
            <person name="Milanesi L."/>
        </authorList>
    </citation>
    <scope>NUCLEOTIDE SEQUENCE [LARGE SCALE GENOMIC DNA]</scope>
    <source>
        <strain evidence="5">cv. Svevo</strain>
    </source>
</reference>
<evidence type="ECO:0000259" key="3">
    <source>
        <dbReference type="Pfam" id="PF16201"/>
    </source>
</evidence>
<dbReference type="InterPro" id="IPR021714">
    <property type="entry name" value="URB1_N"/>
</dbReference>
<evidence type="ECO:0000256" key="1">
    <source>
        <dbReference type="SAM" id="MobiDB-lite"/>
    </source>
</evidence>
<dbReference type="Pfam" id="PF16201">
    <property type="entry name" value="NopRA1"/>
    <property type="match status" value="1"/>
</dbReference>
<dbReference type="EMBL" id="LT934114">
    <property type="protein sequence ID" value="VAH42712.1"/>
    <property type="molecule type" value="Genomic_DNA"/>
</dbReference>
<dbReference type="InterPro" id="IPR032436">
    <property type="entry name" value="URB1_C"/>
</dbReference>
<dbReference type="GO" id="GO:0000463">
    <property type="term" value="P:maturation of LSU-rRNA from tricistronic rRNA transcript (SSU-rRNA, 5.8S rRNA, LSU-rRNA)"/>
    <property type="evidence" value="ECO:0007669"/>
    <property type="project" value="TreeGrafter"/>
</dbReference>
<proteinExistence type="predicted"/>